<organism evidence="1 2">
    <name type="scientific">Geodia barretti</name>
    <name type="common">Barrett's horny sponge</name>
    <dbReference type="NCBI Taxonomy" id="519541"/>
    <lineage>
        <taxon>Eukaryota</taxon>
        <taxon>Metazoa</taxon>
        <taxon>Porifera</taxon>
        <taxon>Demospongiae</taxon>
        <taxon>Heteroscleromorpha</taxon>
        <taxon>Tetractinellida</taxon>
        <taxon>Astrophorina</taxon>
        <taxon>Geodiidae</taxon>
        <taxon>Geodia</taxon>
    </lineage>
</organism>
<dbReference type="EMBL" id="CASHTH010002189">
    <property type="protein sequence ID" value="CAI8025870.1"/>
    <property type="molecule type" value="Genomic_DNA"/>
</dbReference>
<evidence type="ECO:0000313" key="1">
    <source>
        <dbReference type="EMBL" id="CAI8025870.1"/>
    </source>
</evidence>
<proteinExistence type="predicted"/>
<comment type="caution">
    <text evidence="1">The sequence shown here is derived from an EMBL/GenBank/DDBJ whole genome shotgun (WGS) entry which is preliminary data.</text>
</comment>
<accession>A0AA35WT97</accession>
<gene>
    <name evidence="1" type="ORF">GBAR_LOCUS14917</name>
</gene>
<name>A0AA35WT97_GEOBA</name>
<evidence type="ECO:0000313" key="2">
    <source>
        <dbReference type="Proteomes" id="UP001174909"/>
    </source>
</evidence>
<dbReference type="Proteomes" id="UP001174909">
    <property type="component" value="Unassembled WGS sequence"/>
</dbReference>
<feature type="non-terminal residue" evidence="1">
    <location>
        <position position="1"/>
    </location>
</feature>
<keyword evidence="2" id="KW-1185">Reference proteome</keyword>
<sequence>HLFLFKIKLPTAPSKVASILKTLVNPRSGVSRFTGRTLLITEDKLQHNWHG</sequence>
<reference evidence="1" key="1">
    <citation type="submission" date="2023-03" db="EMBL/GenBank/DDBJ databases">
        <authorList>
            <person name="Steffen K."/>
            <person name="Cardenas P."/>
        </authorList>
    </citation>
    <scope>NUCLEOTIDE SEQUENCE</scope>
</reference>
<dbReference type="AlphaFoldDB" id="A0AA35WT97"/>
<protein>
    <submittedName>
        <fullName evidence="1">Uncharacterized protein</fullName>
    </submittedName>
</protein>